<proteinExistence type="predicted"/>
<reference evidence="1 2" key="1">
    <citation type="journal article" date="2018" name="Front. Plant Sci.">
        <title>Red Clover (Trifolium pratense) and Zigzag Clover (T. medium) - A Picture of Genomic Similarities and Differences.</title>
        <authorList>
            <person name="Dluhosova J."/>
            <person name="Istvanek J."/>
            <person name="Nedelnik J."/>
            <person name="Repkova J."/>
        </authorList>
    </citation>
    <scope>NUCLEOTIDE SEQUENCE [LARGE SCALE GENOMIC DNA]</scope>
    <source>
        <strain evidence="2">cv. 10/8</strain>
        <tissue evidence="1">Leaf</tissue>
    </source>
</reference>
<feature type="non-terminal residue" evidence="1">
    <location>
        <position position="47"/>
    </location>
</feature>
<evidence type="ECO:0000313" key="2">
    <source>
        <dbReference type="Proteomes" id="UP000265520"/>
    </source>
</evidence>
<dbReference type="EMBL" id="LXQA010305468">
    <property type="protein sequence ID" value="MCI42510.1"/>
    <property type="molecule type" value="Genomic_DNA"/>
</dbReference>
<sequence length="47" mass="4881">MINSLKLCGQGSASIPSVTSQSHSDGIEVSQREVGKAAVVIRSNPLK</sequence>
<dbReference type="AlphaFoldDB" id="A0A392S3C3"/>
<name>A0A392S3C3_9FABA</name>
<comment type="caution">
    <text evidence="1">The sequence shown here is derived from an EMBL/GenBank/DDBJ whole genome shotgun (WGS) entry which is preliminary data.</text>
</comment>
<keyword evidence="2" id="KW-1185">Reference proteome</keyword>
<evidence type="ECO:0000313" key="1">
    <source>
        <dbReference type="EMBL" id="MCI42510.1"/>
    </source>
</evidence>
<protein>
    <submittedName>
        <fullName evidence="1">Uncharacterized protein</fullName>
    </submittedName>
</protein>
<accession>A0A392S3C3</accession>
<dbReference type="Proteomes" id="UP000265520">
    <property type="component" value="Unassembled WGS sequence"/>
</dbReference>
<organism evidence="1 2">
    <name type="scientific">Trifolium medium</name>
    <dbReference type="NCBI Taxonomy" id="97028"/>
    <lineage>
        <taxon>Eukaryota</taxon>
        <taxon>Viridiplantae</taxon>
        <taxon>Streptophyta</taxon>
        <taxon>Embryophyta</taxon>
        <taxon>Tracheophyta</taxon>
        <taxon>Spermatophyta</taxon>
        <taxon>Magnoliopsida</taxon>
        <taxon>eudicotyledons</taxon>
        <taxon>Gunneridae</taxon>
        <taxon>Pentapetalae</taxon>
        <taxon>rosids</taxon>
        <taxon>fabids</taxon>
        <taxon>Fabales</taxon>
        <taxon>Fabaceae</taxon>
        <taxon>Papilionoideae</taxon>
        <taxon>50 kb inversion clade</taxon>
        <taxon>NPAAA clade</taxon>
        <taxon>Hologalegina</taxon>
        <taxon>IRL clade</taxon>
        <taxon>Trifolieae</taxon>
        <taxon>Trifolium</taxon>
    </lineage>
</organism>